<evidence type="ECO:0000313" key="3">
    <source>
        <dbReference type="EMBL" id="MBJ3806022.1"/>
    </source>
</evidence>
<protein>
    <recommendedName>
        <fullName evidence="5">Serine/threonine protein kinase</fullName>
    </recommendedName>
</protein>
<keyword evidence="2" id="KW-0732">Signal</keyword>
<gene>
    <name evidence="3" type="ORF">JGB26_02595</name>
</gene>
<dbReference type="EMBL" id="JAEKOZ010000001">
    <property type="protein sequence ID" value="MBJ3806022.1"/>
    <property type="molecule type" value="Genomic_DNA"/>
</dbReference>
<reference evidence="3 4" key="1">
    <citation type="submission" date="2020-12" db="EMBL/GenBank/DDBJ databases">
        <title>Streptomyces typhae sp. nov., a novel endophytic actinomycete isolated from the root of cattail pollen (Typha angustifolia L.).</title>
        <authorList>
            <person name="Peng C."/>
            <person name="Liu C."/>
        </authorList>
    </citation>
    <scope>NUCLEOTIDE SEQUENCE [LARGE SCALE GENOMIC DNA]</scope>
    <source>
        <strain evidence="3 4">JCM 4753</strain>
    </source>
</reference>
<feature type="signal peptide" evidence="2">
    <location>
        <begin position="1"/>
        <end position="23"/>
    </location>
</feature>
<sequence>MNPRLLALLGVVALAVLVPLAGASAGPVLHEDAKRPAEGLLSERSGPSESGRSESGPSGRAPAGSSPRSSSPPSSPPQSPPPSRPQDKPADPAAPAYDSAPPAETTARCGPELSSPHGVEAQTCVLSQADDTWARTYYRNATGEALTAVLSVMGPKGRTVEMHCAVGADDEPAACETPRERTAGGAARYTAVAEFARAGGAALLLRSGSN</sequence>
<evidence type="ECO:0000256" key="1">
    <source>
        <dbReference type="SAM" id="MobiDB-lite"/>
    </source>
</evidence>
<evidence type="ECO:0000313" key="4">
    <source>
        <dbReference type="Proteomes" id="UP000634780"/>
    </source>
</evidence>
<proteinExistence type="predicted"/>
<organism evidence="3 4">
    <name type="scientific">Streptomyces flavofungini</name>
    <dbReference type="NCBI Taxonomy" id="68200"/>
    <lineage>
        <taxon>Bacteria</taxon>
        <taxon>Bacillati</taxon>
        <taxon>Actinomycetota</taxon>
        <taxon>Actinomycetes</taxon>
        <taxon>Kitasatosporales</taxon>
        <taxon>Streptomycetaceae</taxon>
        <taxon>Streptomyces</taxon>
    </lineage>
</organism>
<keyword evidence="4" id="KW-1185">Reference proteome</keyword>
<dbReference type="Proteomes" id="UP000634780">
    <property type="component" value="Unassembled WGS sequence"/>
</dbReference>
<feature type="compositionally biased region" description="Low complexity" evidence="1">
    <location>
        <begin position="91"/>
        <end position="103"/>
    </location>
</feature>
<accession>A0ABS0WYL4</accession>
<feature type="chain" id="PRO_5046623540" description="Serine/threonine protein kinase" evidence="2">
    <location>
        <begin position="24"/>
        <end position="210"/>
    </location>
</feature>
<feature type="compositionally biased region" description="Low complexity" evidence="1">
    <location>
        <begin position="38"/>
        <end position="72"/>
    </location>
</feature>
<name>A0ABS0WYL4_9ACTN</name>
<comment type="caution">
    <text evidence="3">The sequence shown here is derived from an EMBL/GenBank/DDBJ whole genome shotgun (WGS) entry which is preliminary data.</text>
</comment>
<feature type="region of interest" description="Disordered" evidence="1">
    <location>
        <begin position="29"/>
        <end position="117"/>
    </location>
</feature>
<feature type="compositionally biased region" description="Pro residues" evidence="1">
    <location>
        <begin position="73"/>
        <end position="84"/>
    </location>
</feature>
<evidence type="ECO:0000256" key="2">
    <source>
        <dbReference type="SAM" id="SignalP"/>
    </source>
</evidence>
<evidence type="ECO:0008006" key="5">
    <source>
        <dbReference type="Google" id="ProtNLM"/>
    </source>
</evidence>